<protein>
    <submittedName>
        <fullName evidence="1">Uncharacterized protein</fullName>
    </submittedName>
</protein>
<dbReference type="OrthoDB" id="3062322at2759"/>
<proteinExistence type="predicted"/>
<dbReference type="EMBL" id="JACAZH010000035">
    <property type="protein sequence ID" value="KAF7337214.1"/>
    <property type="molecule type" value="Genomic_DNA"/>
</dbReference>
<name>A0A8H6XAJ9_9AGAR</name>
<gene>
    <name evidence="1" type="ORF">MSAN_02273800</name>
</gene>
<dbReference type="Proteomes" id="UP000623467">
    <property type="component" value="Unassembled WGS sequence"/>
</dbReference>
<comment type="caution">
    <text evidence="1">The sequence shown here is derived from an EMBL/GenBank/DDBJ whole genome shotgun (WGS) entry which is preliminary data.</text>
</comment>
<reference evidence="1" key="1">
    <citation type="submission" date="2020-05" db="EMBL/GenBank/DDBJ databases">
        <title>Mycena genomes resolve the evolution of fungal bioluminescence.</title>
        <authorList>
            <person name="Tsai I.J."/>
        </authorList>
    </citation>
    <scope>NUCLEOTIDE SEQUENCE</scope>
    <source>
        <strain evidence="1">160909Yilan</strain>
    </source>
</reference>
<accession>A0A8H6XAJ9</accession>
<dbReference type="AlphaFoldDB" id="A0A8H6XAJ9"/>
<evidence type="ECO:0000313" key="1">
    <source>
        <dbReference type="EMBL" id="KAF7337214.1"/>
    </source>
</evidence>
<evidence type="ECO:0000313" key="2">
    <source>
        <dbReference type="Proteomes" id="UP000623467"/>
    </source>
</evidence>
<sequence>MDSQDRPPSKYVGAYFPRARDLVIMGGTFTSVTNITQNGISPVPSDIDEFSSPTNSAKYAGAFFPAAHGLVVYGGLFISVTNIFHEGSAFGTDQAPSPPSPVVDPDMGLSEGDEFASGSEDQVPGFAGAFFPHAQGLIVGGGTFVSITNIIHGAPSFTQCPEFFPVPLGSLLTELKLHRDEVSPREHMQMIATVEFEGQNPSPELDPEESKEPYCQDISKKSCLQSLMARLPHPMNCVPSLDHFTDLIHGGFIQTEQFMQCYQTAILTGYWDTDWGEFEITGHSTHPGGAKLASTSSLLTIVYPSAEQRRSLPRDQVFEPVPFRPPALSAYLKSSLPCRVIEDMSKRGFEKMQAIRLHMSAII</sequence>
<organism evidence="1 2">
    <name type="scientific">Mycena sanguinolenta</name>
    <dbReference type="NCBI Taxonomy" id="230812"/>
    <lineage>
        <taxon>Eukaryota</taxon>
        <taxon>Fungi</taxon>
        <taxon>Dikarya</taxon>
        <taxon>Basidiomycota</taxon>
        <taxon>Agaricomycotina</taxon>
        <taxon>Agaricomycetes</taxon>
        <taxon>Agaricomycetidae</taxon>
        <taxon>Agaricales</taxon>
        <taxon>Marasmiineae</taxon>
        <taxon>Mycenaceae</taxon>
        <taxon>Mycena</taxon>
    </lineage>
</organism>
<keyword evidence="2" id="KW-1185">Reference proteome</keyword>